<feature type="transmembrane region" description="Helical" evidence="1">
    <location>
        <begin position="84"/>
        <end position="102"/>
    </location>
</feature>
<proteinExistence type="predicted"/>
<organism evidence="4 5">
    <name type="scientific">Wocania arenilitoris</name>
    <dbReference type="NCBI Taxonomy" id="2044858"/>
    <lineage>
        <taxon>Bacteria</taxon>
        <taxon>Pseudomonadati</taxon>
        <taxon>Bacteroidota</taxon>
        <taxon>Flavobacteriia</taxon>
        <taxon>Flavobacteriales</taxon>
        <taxon>Flavobacteriaceae</taxon>
        <taxon>Wocania</taxon>
    </lineage>
</organism>
<dbReference type="InterPro" id="IPR032508">
    <property type="entry name" value="FecR_C"/>
</dbReference>
<reference evidence="4" key="1">
    <citation type="submission" date="2022-01" db="EMBL/GenBank/DDBJ databases">
        <title>Draft genome sequence of Sabulilitoribacter arenilitoris KCTC 52401.</title>
        <authorList>
            <person name="Oh J.-S."/>
        </authorList>
    </citation>
    <scope>NUCLEOTIDE SEQUENCE</scope>
    <source>
        <strain evidence="4">HMF6543</strain>
    </source>
</reference>
<dbReference type="Pfam" id="PF16344">
    <property type="entry name" value="FecR_C"/>
    <property type="match status" value="1"/>
</dbReference>
<dbReference type="AlphaFoldDB" id="A0AAE3JKL2"/>
<evidence type="ECO:0000313" key="4">
    <source>
        <dbReference type="EMBL" id="MCF7567187.1"/>
    </source>
</evidence>
<gene>
    <name evidence="4" type="ORF">L3X37_02255</name>
</gene>
<dbReference type="PANTHER" id="PTHR30273:SF2">
    <property type="entry name" value="PROTEIN FECR"/>
    <property type="match status" value="1"/>
</dbReference>
<keyword evidence="1" id="KW-1133">Transmembrane helix</keyword>
<dbReference type="PANTHER" id="PTHR30273">
    <property type="entry name" value="PERIPLASMIC SIGNAL SENSOR AND SIGMA FACTOR ACTIVATOR FECR-RELATED"/>
    <property type="match status" value="1"/>
</dbReference>
<comment type="caution">
    <text evidence="4">The sequence shown here is derived from an EMBL/GenBank/DDBJ whole genome shotgun (WGS) entry which is preliminary data.</text>
</comment>
<evidence type="ECO:0000259" key="2">
    <source>
        <dbReference type="Pfam" id="PF04773"/>
    </source>
</evidence>
<dbReference type="RefSeq" id="WP_237238549.1">
    <property type="nucleotide sequence ID" value="NZ_JAKKDU010000002.1"/>
</dbReference>
<evidence type="ECO:0000256" key="1">
    <source>
        <dbReference type="SAM" id="Phobius"/>
    </source>
</evidence>
<dbReference type="Proteomes" id="UP001199795">
    <property type="component" value="Unassembled WGS sequence"/>
</dbReference>
<accession>A0AAE3JKL2</accession>
<sequence length="394" mass="45112">MIDEEIKIIITRCLTNTDSKPDREKLNKWLNEPENQSIFNDFIEANYIVNYGVGEFNTEAEKQKVFDLIRENQTKTNKNRFRRILKYAAVFIGLIGLSYVYIELSNGVNSINDPEILDIDLVNEVIVEPGTDKAILTLGDGSQVALEKGTAYQTKNTVSDGEKIVYKDQKERSNIQEYNFLTIPRGGQYFVELSDGTQVWLNSESQIKFPVNFIEGETRIVELIYGEAYFDVSPSYLHKGSKFKVINQFQEIEVIGTKFNVSAYKDELDIYTTLVEGVVKVDNGVSNQNLEPNQQLVLNRDNNLFSLKQGVDVESIASWTRGVFSFNEGKSLKNIMKVISRWYDVDVVFMDKNLESVRFKGILKKQLSIDEVLSIMKSSTINSYELKDRTVILR</sequence>
<name>A0AAE3JKL2_9FLAO</name>
<dbReference type="InterPro" id="IPR012373">
    <property type="entry name" value="Ferrdict_sens_TM"/>
</dbReference>
<dbReference type="Pfam" id="PF04773">
    <property type="entry name" value="FecR"/>
    <property type="match status" value="1"/>
</dbReference>
<keyword evidence="5" id="KW-1185">Reference proteome</keyword>
<dbReference type="EMBL" id="JAKKDU010000002">
    <property type="protein sequence ID" value="MCF7567187.1"/>
    <property type="molecule type" value="Genomic_DNA"/>
</dbReference>
<keyword evidence="1" id="KW-0472">Membrane</keyword>
<evidence type="ECO:0000259" key="3">
    <source>
        <dbReference type="Pfam" id="PF16344"/>
    </source>
</evidence>
<feature type="domain" description="Protein FecR C-terminal" evidence="3">
    <location>
        <begin position="326"/>
        <end position="393"/>
    </location>
</feature>
<keyword evidence="1" id="KW-0812">Transmembrane</keyword>
<dbReference type="Gene3D" id="3.55.50.30">
    <property type="match status" value="1"/>
</dbReference>
<dbReference type="GO" id="GO:0016989">
    <property type="term" value="F:sigma factor antagonist activity"/>
    <property type="evidence" value="ECO:0007669"/>
    <property type="project" value="TreeGrafter"/>
</dbReference>
<protein>
    <submittedName>
        <fullName evidence="4">FecR family protein</fullName>
    </submittedName>
</protein>
<evidence type="ECO:0000313" key="5">
    <source>
        <dbReference type="Proteomes" id="UP001199795"/>
    </source>
</evidence>
<dbReference type="InterPro" id="IPR006860">
    <property type="entry name" value="FecR"/>
</dbReference>
<dbReference type="Gene3D" id="2.60.120.1440">
    <property type="match status" value="1"/>
</dbReference>
<feature type="domain" description="FecR protein" evidence="2">
    <location>
        <begin position="185"/>
        <end position="280"/>
    </location>
</feature>